<evidence type="ECO:0000256" key="4">
    <source>
        <dbReference type="ARBA" id="ARBA00008766"/>
    </source>
</evidence>
<evidence type="ECO:0000256" key="9">
    <source>
        <dbReference type="ARBA" id="ARBA00022801"/>
    </source>
</evidence>
<accession>A0A232LYZ9</accession>
<dbReference type="Gene3D" id="3.90.230.10">
    <property type="entry name" value="Creatinase/methionine aminopeptidase superfamily"/>
    <property type="match status" value="1"/>
</dbReference>
<keyword evidence="9" id="KW-0378">Hydrolase</keyword>
<evidence type="ECO:0000256" key="2">
    <source>
        <dbReference type="ARBA" id="ARBA00001936"/>
    </source>
</evidence>
<evidence type="ECO:0000259" key="14">
    <source>
        <dbReference type="SMART" id="SM01011"/>
    </source>
</evidence>
<keyword evidence="6" id="KW-0031">Aminopeptidase</keyword>
<keyword evidence="16" id="KW-1185">Reference proteome</keyword>
<evidence type="ECO:0000313" key="15">
    <source>
        <dbReference type="EMBL" id="OXV09389.1"/>
    </source>
</evidence>
<evidence type="ECO:0000256" key="1">
    <source>
        <dbReference type="ARBA" id="ARBA00001424"/>
    </source>
</evidence>
<dbReference type="Proteomes" id="UP000243515">
    <property type="component" value="Unassembled WGS sequence"/>
</dbReference>
<sequence>MWRSTLFLRQRPRHVALLLSSPVVPHASRLSSRPSGGARLIVYRGCASISAVELQFGQPIHETHPHILNHGELTPGITALEYAHRRSRLASRLPRDAVAVLAAADVKYRAPGIFYEYHQDPDFFYLTGFTEPGALAIVVNDGSGDSHVFHLYVREKDPKAELWDGARSGTQAAMDIFNADETGDIERVKDILPAIMSNATEIYTDIKTVNSTQSALSRYLFGVSGDNEAITKLVAPEKFRPLRPILNELRVFKSESEVVNMRRAGRASGRAFTESMRKPFSTEKGLSAFLQYQFKAQGCDGSAFVPVVAGGRNALSIHYTRNDDILRDGQLVLVDGGGEYGGYISDITRTWPINGKFSAPQRDLYSVVLNVLRACVSLCGESAGLSLDRLHSIAENNLKEQLTQLGFDVTGDAMGLLFPHHLGHYIGLDVHDSAGYPRYVNLKAGQCITIEPGIYVPDDDRWPKSFRGIGIRLEDSVCVGDDGPVVLSAEAAKEVEDIEALRA</sequence>
<dbReference type="InterPro" id="IPR000994">
    <property type="entry name" value="Pept_M24"/>
</dbReference>
<name>A0A232LYZ9_9EURO</name>
<feature type="domain" description="Aminopeptidase P N-terminal" evidence="14">
    <location>
        <begin position="77"/>
        <end position="213"/>
    </location>
</feature>
<keyword evidence="10" id="KW-0482">Metalloprotease</keyword>
<dbReference type="CDD" id="cd01087">
    <property type="entry name" value="Prolidase"/>
    <property type="match status" value="1"/>
</dbReference>
<protein>
    <recommendedName>
        <fullName evidence="5">Xaa-Pro aminopeptidase</fullName>
        <ecNumber evidence="5">3.4.11.9</ecNumber>
    </recommendedName>
    <alternativeName>
        <fullName evidence="12">Aminoacylproline aminopeptidase</fullName>
    </alternativeName>
    <alternativeName>
        <fullName evidence="13">Prolidase</fullName>
    </alternativeName>
</protein>
<dbReference type="GO" id="GO:0016485">
    <property type="term" value="P:protein processing"/>
    <property type="evidence" value="ECO:0007669"/>
    <property type="project" value="EnsemblFungi"/>
</dbReference>
<dbReference type="PANTHER" id="PTHR43226">
    <property type="entry name" value="XAA-PRO AMINOPEPTIDASE 3"/>
    <property type="match status" value="1"/>
</dbReference>
<dbReference type="InterPro" id="IPR029149">
    <property type="entry name" value="Creatin/AminoP/Spt16_N"/>
</dbReference>
<comment type="function">
    <text evidence="3">Catalyzes the removal of a penultimate prolyl residue from the N-termini of peptides.</text>
</comment>
<keyword evidence="8" id="KW-0479">Metal-binding</keyword>
<evidence type="ECO:0000256" key="7">
    <source>
        <dbReference type="ARBA" id="ARBA00022670"/>
    </source>
</evidence>
<dbReference type="InterPro" id="IPR036005">
    <property type="entry name" value="Creatinase/aminopeptidase-like"/>
</dbReference>
<dbReference type="GO" id="GO:0005739">
    <property type="term" value="C:mitochondrion"/>
    <property type="evidence" value="ECO:0007669"/>
    <property type="project" value="EnsemblFungi"/>
</dbReference>
<evidence type="ECO:0000256" key="11">
    <source>
        <dbReference type="ARBA" id="ARBA00023211"/>
    </source>
</evidence>
<evidence type="ECO:0000256" key="8">
    <source>
        <dbReference type="ARBA" id="ARBA00022723"/>
    </source>
</evidence>
<evidence type="ECO:0000256" key="12">
    <source>
        <dbReference type="ARBA" id="ARBA00030849"/>
    </source>
</evidence>
<dbReference type="InterPro" id="IPR007865">
    <property type="entry name" value="Aminopep_P_N"/>
</dbReference>
<dbReference type="Pfam" id="PF00557">
    <property type="entry name" value="Peptidase_M24"/>
    <property type="match status" value="1"/>
</dbReference>
<evidence type="ECO:0000256" key="13">
    <source>
        <dbReference type="ARBA" id="ARBA00032413"/>
    </source>
</evidence>
<comment type="cofactor">
    <cofactor evidence="2">
        <name>Mn(2+)</name>
        <dbReference type="ChEBI" id="CHEBI:29035"/>
    </cofactor>
</comment>
<evidence type="ECO:0000256" key="10">
    <source>
        <dbReference type="ARBA" id="ARBA00023049"/>
    </source>
</evidence>
<comment type="similarity">
    <text evidence="4">Belongs to the peptidase M24B family.</text>
</comment>
<dbReference type="OrthoDB" id="4215474at2759"/>
<dbReference type="Gene3D" id="3.40.350.10">
    <property type="entry name" value="Creatinase/prolidase N-terminal domain"/>
    <property type="match status" value="1"/>
</dbReference>
<comment type="catalytic activity">
    <reaction evidence="1">
        <text>Release of any N-terminal amino acid, including proline, that is linked to proline, even from a dipeptide or tripeptide.</text>
        <dbReference type="EC" id="3.4.11.9"/>
    </reaction>
</comment>
<proteinExistence type="inferred from homology"/>
<dbReference type="PANTHER" id="PTHR43226:SF4">
    <property type="entry name" value="XAA-PRO AMINOPEPTIDASE 3"/>
    <property type="match status" value="1"/>
</dbReference>
<keyword evidence="11" id="KW-0464">Manganese</keyword>
<evidence type="ECO:0000313" key="16">
    <source>
        <dbReference type="Proteomes" id="UP000243515"/>
    </source>
</evidence>
<reference evidence="15 16" key="1">
    <citation type="journal article" date="2015" name="Environ. Microbiol.">
        <title>Metagenome sequence of Elaphomyces granulatus from sporocarp tissue reveals Ascomycota ectomycorrhizal fingerprints of genome expansion and a Proteobacteria-rich microbiome.</title>
        <authorList>
            <person name="Quandt C.A."/>
            <person name="Kohler A."/>
            <person name="Hesse C.N."/>
            <person name="Sharpton T.J."/>
            <person name="Martin F."/>
            <person name="Spatafora J.W."/>
        </authorList>
    </citation>
    <scope>NUCLEOTIDE SEQUENCE [LARGE SCALE GENOMIC DNA]</scope>
    <source>
        <strain evidence="15 16">OSC145934</strain>
    </source>
</reference>
<dbReference type="EMBL" id="NPHW01003571">
    <property type="protein sequence ID" value="OXV09389.1"/>
    <property type="molecule type" value="Genomic_DNA"/>
</dbReference>
<dbReference type="GO" id="GO:0005634">
    <property type="term" value="C:nucleus"/>
    <property type="evidence" value="ECO:0007669"/>
    <property type="project" value="EnsemblFungi"/>
</dbReference>
<comment type="caution">
    <text evidence="15">The sequence shown here is derived from an EMBL/GenBank/DDBJ whole genome shotgun (WGS) entry which is preliminary data.</text>
</comment>
<dbReference type="InterPro" id="IPR052433">
    <property type="entry name" value="X-Pro_dipept-like"/>
</dbReference>
<dbReference type="GO" id="GO:0070006">
    <property type="term" value="F:metalloaminopeptidase activity"/>
    <property type="evidence" value="ECO:0007669"/>
    <property type="project" value="InterPro"/>
</dbReference>
<dbReference type="EC" id="3.4.11.9" evidence="5"/>
<keyword evidence="7" id="KW-0645">Protease</keyword>
<gene>
    <name evidence="15" type="ORF">Egran_02849</name>
</gene>
<dbReference type="GO" id="GO:0030145">
    <property type="term" value="F:manganese ion binding"/>
    <property type="evidence" value="ECO:0007669"/>
    <property type="project" value="InterPro"/>
</dbReference>
<evidence type="ECO:0000256" key="6">
    <source>
        <dbReference type="ARBA" id="ARBA00022438"/>
    </source>
</evidence>
<organism evidence="15 16">
    <name type="scientific">Elaphomyces granulatus</name>
    <dbReference type="NCBI Taxonomy" id="519963"/>
    <lineage>
        <taxon>Eukaryota</taxon>
        <taxon>Fungi</taxon>
        <taxon>Dikarya</taxon>
        <taxon>Ascomycota</taxon>
        <taxon>Pezizomycotina</taxon>
        <taxon>Eurotiomycetes</taxon>
        <taxon>Eurotiomycetidae</taxon>
        <taxon>Eurotiales</taxon>
        <taxon>Elaphomycetaceae</taxon>
        <taxon>Elaphomyces</taxon>
    </lineage>
</organism>
<dbReference type="SUPFAM" id="SSF55920">
    <property type="entry name" value="Creatinase/aminopeptidase"/>
    <property type="match status" value="1"/>
</dbReference>
<evidence type="ECO:0000256" key="5">
    <source>
        <dbReference type="ARBA" id="ARBA00012574"/>
    </source>
</evidence>
<dbReference type="SUPFAM" id="SSF53092">
    <property type="entry name" value="Creatinase/prolidase N-terminal domain"/>
    <property type="match status" value="1"/>
</dbReference>
<evidence type="ECO:0000256" key="3">
    <source>
        <dbReference type="ARBA" id="ARBA00002443"/>
    </source>
</evidence>
<dbReference type="Pfam" id="PF05195">
    <property type="entry name" value="AMP_N"/>
    <property type="match status" value="1"/>
</dbReference>
<dbReference type="GO" id="GO:0050821">
    <property type="term" value="P:protein stabilization"/>
    <property type="evidence" value="ECO:0007669"/>
    <property type="project" value="EnsemblFungi"/>
</dbReference>
<dbReference type="SMART" id="SM01011">
    <property type="entry name" value="AMP_N"/>
    <property type="match status" value="1"/>
</dbReference>
<dbReference type="AlphaFoldDB" id="A0A232LYZ9"/>